<reference evidence="2" key="1">
    <citation type="submission" date="2011-06" db="EMBL/GenBank/DDBJ databases">
        <title>The complete genome of plasmid 4 of Runella slithyformis DSM 19594.</title>
        <authorList>
            <consortium name="US DOE Joint Genome Institute (JGI-PGF)"/>
            <person name="Lucas S."/>
            <person name="Han J."/>
            <person name="Lapidus A."/>
            <person name="Bruce D."/>
            <person name="Goodwin L."/>
            <person name="Pitluck S."/>
            <person name="Peters L."/>
            <person name="Kyrpides N."/>
            <person name="Mavromatis K."/>
            <person name="Ivanova N."/>
            <person name="Ovchinnikova G."/>
            <person name="Zhang X."/>
            <person name="Misra M."/>
            <person name="Detter J.C."/>
            <person name="Tapia R."/>
            <person name="Han C."/>
            <person name="Land M."/>
            <person name="Hauser L."/>
            <person name="Markowitz V."/>
            <person name="Cheng J.-F."/>
            <person name="Hugenholtz P."/>
            <person name="Woyke T."/>
            <person name="Wu D."/>
            <person name="Tindall B."/>
            <person name="Faehrich R."/>
            <person name="Brambilla E."/>
            <person name="Klenk H.-P."/>
            <person name="Eisen J.A."/>
        </authorList>
    </citation>
    <scope>NUCLEOTIDE SEQUENCE [LARGE SCALE GENOMIC DNA]</scope>
    <source>
        <strain evidence="2">ATCC 29530 / DSM 19594 / LMG 11500 / NCIMB 11436 / LSU 4</strain>
        <plasmid evidence="2">pRUNSL04</plasmid>
    </source>
</reference>
<dbReference type="Proteomes" id="UP000000493">
    <property type="component" value="Plasmid pRUNSL04"/>
</dbReference>
<keyword evidence="2" id="KW-1185">Reference proteome</keyword>
<dbReference type="EMBL" id="CP002863">
    <property type="protein sequence ID" value="AEI52216.1"/>
    <property type="molecule type" value="Genomic_DNA"/>
</dbReference>
<keyword evidence="1" id="KW-0614">Plasmid</keyword>
<geneLocation type="plasmid" evidence="1 2">
    <name>pRUNSL04</name>
</geneLocation>
<evidence type="ECO:0000313" key="1">
    <source>
        <dbReference type="EMBL" id="AEI52216.1"/>
    </source>
</evidence>
<accession>A0A7U3ZRU6</accession>
<gene>
    <name evidence="1" type="ordered locus">Runsl_5809</name>
</gene>
<organism evidence="1 2">
    <name type="scientific">Runella slithyformis (strain ATCC 29530 / DSM 19594 / LMG 11500 / NCIMB 11436 / LSU 4)</name>
    <dbReference type="NCBI Taxonomy" id="761193"/>
    <lineage>
        <taxon>Bacteria</taxon>
        <taxon>Pseudomonadati</taxon>
        <taxon>Bacteroidota</taxon>
        <taxon>Cytophagia</taxon>
        <taxon>Cytophagales</taxon>
        <taxon>Spirosomataceae</taxon>
        <taxon>Runella</taxon>
    </lineage>
</organism>
<dbReference type="KEGG" id="rsi:Runsl_5809"/>
<proteinExistence type="predicted"/>
<sequence>MKLYDPAQVPANMMISTERISVDGGTANCESKALKSKRFLSCFNNKILFRSIEYGKNQPKVRLYNAEIQLIVMIPIGLYFLKTLPADLRISQY</sequence>
<dbReference type="AlphaFoldDB" id="A0A7U3ZRU6"/>
<reference evidence="1 2" key="2">
    <citation type="journal article" date="2012" name="Stand. Genomic Sci.">
        <title>Complete genome sequence of the aquatic bacterium Runella slithyformis type strain (LSU 4(T)).</title>
        <authorList>
            <person name="Copeland A."/>
            <person name="Zhang X."/>
            <person name="Misra M."/>
            <person name="Lapidus A."/>
            <person name="Nolan M."/>
            <person name="Lucas S."/>
            <person name="Deshpande S."/>
            <person name="Cheng J.F."/>
            <person name="Tapia R."/>
            <person name="Goodwin L.A."/>
            <person name="Pitluck S."/>
            <person name="Liolios K."/>
            <person name="Pagani I."/>
            <person name="Ivanova N."/>
            <person name="Mikhailova N."/>
            <person name="Pati A."/>
            <person name="Chen A."/>
            <person name="Palaniappan K."/>
            <person name="Land M."/>
            <person name="Hauser L."/>
            <person name="Pan C."/>
            <person name="Jeffries C.D."/>
            <person name="Detter J.C."/>
            <person name="Brambilla E.M."/>
            <person name="Rohde M."/>
            <person name="Djao O.D."/>
            <person name="Goker M."/>
            <person name="Sikorski J."/>
            <person name="Tindall B.J."/>
            <person name="Woyke T."/>
            <person name="Bristow J."/>
            <person name="Eisen J.A."/>
            <person name="Markowitz V."/>
            <person name="Hugenholtz P."/>
            <person name="Kyrpides N.C."/>
            <person name="Klenk H.P."/>
            <person name="Mavromatis K."/>
        </authorList>
    </citation>
    <scope>NUCLEOTIDE SEQUENCE [LARGE SCALE GENOMIC DNA]</scope>
    <source>
        <strain evidence="2">ATCC 29530 / DSM 19594 / LMG 11500 / NCIMB 11436 / LSU 4</strain>
    </source>
</reference>
<evidence type="ECO:0000313" key="2">
    <source>
        <dbReference type="Proteomes" id="UP000000493"/>
    </source>
</evidence>
<protein>
    <submittedName>
        <fullName evidence="1">Uncharacterized protein</fullName>
    </submittedName>
</protein>
<name>A0A7U3ZRU6_RUNSL</name>